<evidence type="ECO:0000256" key="2">
    <source>
        <dbReference type="SAM" id="SignalP"/>
    </source>
</evidence>
<keyword evidence="1 2" id="KW-0732">Signal</keyword>
<keyword evidence="5" id="KW-1185">Reference proteome</keyword>
<evidence type="ECO:0000256" key="1">
    <source>
        <dbReference type="ARBA" id="ARBA00022729"/>
    </source>
</evidence>
<proteinExistence type="predicted"/>
<feature type="signal peptide" evidence="2">
    <location>
        <begin position="1"/>
        <end position="21"/>
    </location>
</feature>
<dbReference type="RefSeq" id="WP_244823300.1">
    <property type="nucleotide sequence ID" value="NZ_CP112998.1"/>
</dbReference>
<gene>
    <name evidence="4" type="ORF">ON006_01275</name>
</gene>
<feature type="domain" description="SbsA Ig-like" evidence="3">
    <location>
        <begin position="267"/>
        <end position="345"/>
    </location>
</feature>
<dbReference type="PROSITE" id="PS51257">
    <property type="entry name" value="PROKAR_LIPOPROTEIN"/>
    <property type="match status" value="1"/>
</dbReference>
<dbReference type="InterPro" id="IPR032812">
    <property type="entry name" value="SbsA_Ig"/>
</dbReference>
<dbReference type="KEGG" id="dpf:ON006_01275"/>
<evidence type="ECO:0000313" key="4">
    <source>
        <dbReference type="EMBL" id="WAC12600.1"/>
    </source>
</evidence>
<evidence type="ECO:0000313" key="5">
    <source>
        <dbReference type="Proteomes" id="UP001164653"/>
    </source>
</evidence>
<dbReference type="Proteomes" id="UP001164653">
    <property type="component" value="Chromosome"/>
</dbReference>
<protein>
    <submittedName>
        <fullName evidence="4">Ig-like domain-containing protein</fullName>
    </submittedName>
</protein>
<evidence type="ECO:0000259" key="3">
    <source>
        <dbReference type="Pfam" id="PF13205"/>
    </source>
</evidence>
<organism evidence="4 5">
    <name type="scientific">Dyadobacter pollutisoli</name>
    <dbReference type="NCBI Taxonomy" id="2910158"/>
    <lineage>
        <taxon>Bacteria</taxon>
        <taxon>Pseudomonadati</taxon>
        <taxon>Bacteroidota</taxon>
        <taxon>Cytophagia</taxon>
        <taxon>Cytophagales</taxon>
        <taxon>Spirosomataceae</taxon>
        <taxon>Dyadobacter</taxon>
    </lineage>
</organism>
<reference evidence="4" key="1">
    <citation type="submission" date="2022-11" db="EMBL/GenBank/DDBJ databases">
        <title>Dyadobacter pollutisoli sp. nov., isolated from plastic dumped soil.</title>
        <authorList>
            <person name="Kim J.M."/>
            <person name="Kim K.R."/>
            <person name="Lee J.K."/>
            <person name="Hao L."/>
            <person name="Jeon C.O."/>
        </authorList>
    </citation>
    <scope>NUCLEOTIDE SEQUENCE</scope>
    <source>
        <strain evidence="4">U1</strain>
    </source>
</reference>
<dbReference type="AlphaFoldDB" id="A0A9E8SKK7"/>
<sequence length="368" mass="41369">MVRSCVMYGLTFFVFFNTLFSCNPATDTIDITWKDKRAVAITFPLRMAEKVPADSIEQLIRIHLLTKTQPETPAVTAVLGDYSIENGIVTFTPLIPFTRGLHYVVWAKGARVGAFSIPAPDIADSPKLLAIYPSQDTLPENLLKIYMHFSQPMREGLSDKYVALVKNGRDTVAGAFLNLQPELWNEDRTKLTLWLDPGRTKRDLIPNQKLGAPLTKNGGYQIVVSRQWHDQQGASLFQTYTKDFVTIARDSLSPEPKNWKLGIPAINTSNPLQINFGEPLDYGLLNEAMKVKNDNAMIVSGKWQFNETETIARFIPTANWTAGKYSLQIDTRLEDLAGNNINRPFDRDITKKTAQKSGATMTLEFHVK</sequence>
<name>A0A9E8SKK7_9BACT</name>
<dbReference type="Pfam" id="PF13205">
    <property type="entry name" value="Big_5"/>
    <property type="match status" value="1"/>
</dbReference>
<feature type="chain" id="PRO_5039602488" evidence="2">
    <location>
        <begin position="22"/>
        <end position="368"/>
    </location>
</feature>
<accession>A0A9E8SKK7</accession>
<dbReference type="EMBL" id="CP112998">
    <property type="protein sequence ID" value="WAC12600.1"/>
    <property type="molecule type" value="Genomic_DNA"/>
</dbReference>